<organism evidence="1 2">
    <name type="scientific">Ixodes persulcatus</name>
    <name type="common">Taiga tick</name>
    <dbReference type="NCBI Taxonomy" id="34615"/>
    <lineage>
        <taxon>Eukaryota</taxon>
        <taxon>Metazoa</taxon>
        <taxon>Ecdysozoa</taxon>
        <taxon>Arthropoda</taxon>
        <taxon>Chelicerata</taxon>
        <taxon>Arachnida</taxon>
        <taxon>Acari</taxon>
        <taxon>Parasitiformes</taxon>
        <taxon>Ixodida</taxon>
        <taxon>Ixodoidea</taxon>
        <taxon>Ixodidae</taxon>
        <taxon>Ixodinae</taxon>
        <taxon>Ixodes</taxon>
    </lineage>
</organism>
<proteinExistence type="predicted"/>
<dbReference type="EMBL" id="JABSTQ010009965">
    <property type="protein sequence ID" value="KAG0424522.1"/>
    <property type="molecule type" value="Genomic_DNA"/>
</dbReference>
<gene>
    <name evidence="1" type="ORF">HPB47_028266</name>
</gene>
<comment type="caution">
    <text evidence="1">The sequence shown here is derived from an EMBL/GenBank/DDBJ whole genome shotgun (WGS) entry which is preliminary data.</text>
</comment>
<dbReference type="Proteomes" id="UP000805193">
    <property type="component" value="Unassembled WGS sequence"/>
</dbReference>
<protein>
    <submittedName>
        <fullName evidence="1">Uncharacterized protein</fullName>
    </submittedName>
</protein>
<accession>A0AC60PVF6</accession>
<sequence>MSWHQRAFFASLALWIVAVLFVTPEGDQGTRPADGARQPIVPWPNILVTLLCAAIMSLGHSKLRLYLDEMTDALTAGRTSLNPYTVYGVNARYPEDTSAVARSMMGCHDRTYEFLVQYSRNLAEIEENIRSHVRMFIDDASGWNNEIGLVTRELRRTLSTGSLPPSSARRTQSADTLPSPTPASSDANPPGPRSPDGVKGREDRLRLLVAKDHGHHKPPRHYNPEQGIDKPFRPQSYSMDREMEDMDVYNATRDPNSSSPRGSVTFPSSWYPDRPPRFAMSEDRVTDPRLILLERLGRHLTSKGPLGQPTPDGPLGHPTPEGPLGYSTGSLGHLTPDAPVAQPPPDGPLGQLTWEAPNPYEAREQPREAIEFKGESTEQETKILGDSISLGQLVGFTEDGSNSAASRNSNLGSTPQADGAETRQAKREQEYDTWGPSQSSEGAGKRTADQPSKDAESN</sequence>
<evidence type="ECO:0000313" key="2">
    <source>
        <dbReference type="Proteomes" id="UP000805193"/>
    </source>
</evidence>
<keyword evidence="2" id="KW-1185">Reference proteome</keyword>
<reference evidence="1 2" key="1">
    <citation type="journal article" date="2020" name="Cell">
        <title>Large-Scale Comparative Analyses of Tick Genomes Elucidate Their Genetic Diversity and Vector Capacities.</title>
        <authorList>
            <consortium name="Tick Genome and Microbiome Consortium (TIGMIC)"/>
            <person name="Jia N."/>
            <person name="Wang J."/>
            <person name="Shi W."/>
            <person name="Du L."/>
            <person name="Sun Y."/>
            <person name="Zhan W."/>
            <person name="Jiang J.F."/>
            <person name="Wang Q."/>
            <person name="Zhang B."/>
            <person name="Ji P."/>
            <person name="Bell-Sakyi L."/>
            <person name="Cui X.M."/>
            <person name="Yuan T.T."/>
            <person name="Jiang B.G."/>
            <person name="Yang W.F."/>
            <person name="Lam T.T."/>
            <person name="Chang Q.C."/>
            <person name="Ding S.J."/>
            <person name="Wang X.J."/>
            <person name="Zhu J.G."/>
            <person name="Ruan X.D."/>
            <person name="Zhao L."/>
            <person name="Wei J.T."/>
            <person name="Ye R.Z."/>
            <person name="Que T.C."/>
            <person name="Du C.H."/>
            <person name="Zhou Y.H."/>
            <person name="Cheng J.X."/>
            <person name="Dai P.F."/>
            <person name="Guo W.B."/>
            <person name="Han X.H."/>
            <person name="Huang E.J."/>
            <person name="Li L.F."/>
            <person name="Wei W."/>
            <person name="Gao Y.C."/>
            <person name="Liu J.Z."/>
            <person name="Shao H.Z."/>
            <person name="Wang X."/>
            <person name="Wang C.C."/>
            <person name="Yang T.C."/>
            <person name="Huo Q.B."/>
            <person name="Li W."/>
            <person name="Chen H.Y."/>
            <person name="Chen S.E."/>
            <person name="Zhou L.G."/>
            <person name="Ni X.B."/>
            <person name="Tian J.H."/>
            <person name="Sheng Y."/>
            <person name="Liu T."/>
            <person name="Pan Y.S."/>
            <person name="Xia L.Y."/>
            <person name="Li J."/>
            <person name="Zhao F."/>
            <person name="Cao W.C."/>
        </authorList>
    </citation>
    <scope>NUCLEOTIDE SEQUENCE [LARGE SCALE GENOMIC DNA]</scope>
    <source>
        <strain evidence="1">Iper-2018</strain>
    </source>
</reference>
<name>A0AC60PVF6_IXOPE</name>
<evidence type="ECO:0000313" key="1">
    <source>
        <dbReference type="EMBL" id="KAG0424522.1"/>
    </source>
</evidence>